<dbReference type="SUPFAM" id="SSF52540">
    <property type="entry name" value="P-loop containing nucleoside triphosphate hydrolases"/>
    <property type="match status" value="1"/>
</dbReference>
<feature type="domain" description="ABC transporter" evidence="5">
    <location>
        <begin position="2"/>
        <end position="227"/>
    </location>
</feature>
<sequence>MIQVRGVTKRYGRVTAVEDLSFDVPDGRVTGFLGPNGSGKSTTMRIIVGLDRPDAGSALVDGRPYRDLPWPLREVGALLDARGFHPGRSARRHLQALARAGGLPASRVEEVLDLVGLGAVADRRAGTFSLGMGQRLGIAAALLGDPPTLLFDEPVNGLDPEGIRWVRTLLRRLAAEGRCVLVSSHLLAEMALTADHLVVVGRGRLVAETSMAAFLEQYAPARVRVASPEVDRLARAVLGAGGRVEPAGEGRIVVSGLHAAAIGELAHAEGVVLHELSPDQAGLEEAFLQTTAQAAEYRGGAA</sequence>
<dbReference type="InterPro" id="IPR003593">
    <property type="entry name" value="AAA+_ATPase"/>
</dbReference>
<dbReference type="RefSeq" id="WP_248107729.1">
    <property type="nucleotide sequence ID" value="NZ_JAKHEX010000011.1"/>
</dbReference>
<dbReference type="InterPro" id="IPR027417">
    <property type="entry name" value="P-loop_NTPase"/>
</dbReference>
<evidence type="ECO:0000256" key="2">
    <source>
        <dbReference type="ARBA" id="ARBA00022448"/>
    </source>
</evidence>
<organism evidence="6 7">
    <name type="scientific">Aciditerrimonas ferrireducens</name>
    <dbReference type="NCBI Taxonomy" id="667306"/>
    <lineage>
        <taxon>Bacteria</taxon>
        <taxon>Bacillati</taxon>
        <taxon>Actinomycetota</taxon>
        <taxon>Acidimicrobiia</taxon>
        <taxon>Acidimicrobiales</taxon>
        <taxon>Acidimicrobiaceae</taxon>
        <taxon>Aciditerrimonas</taxon>
    </lineage>
</organism>
<name>A0ABV6C3U2_9ACTN</name>
<keyword evidence="7" id="KW-1185">Reference proteome</keyword>
<dbReference type="GO" id="GO:0005524">
    <property type="term" value="F:ATP binding"/>
    <property type="evidence" value="ECO:0007669"/>
    <property type="project" value="UniProtKB-KW"/>
</dbReference>
<evidence type="ECO:0000259" key="5">
    <source>
        <dbReference type="PROSITE" id="PS50893"/>
    </source>
</evidence>
<dbReference type="Gene3D" id="3.40.50.300">
    <property type="entry name" value="P-loop containing nucleotide triphosphate hydrolases"/>
    <property type="match status" value="1"/>
</dbReference>
<evidence type="ECO:0000256" key="3">
    <source>
        <dbReference type="ARBA" id="ARBA00022741"/>
    </source>
</evidence>
<dbReference type="PANTHER" id="PTHR43335:SF4">
    <property type="entry name" value="ABC TRANSPORTER, ATP-BINDING PROTEIN"/>
    <property type="match status" value="1"/>
</dbReference>
<keyword evidence="2" id="KW-0813">Transport</keyword>
<dbReference type="EMBL" id="JBHLYQ010000090">
    <property type="protein sequence ID" value="MFC0082328.1"/>
    <property type="molecule type" value="Genomic_DNA"/>
</dbReference>
<dbReference type="InterPro" id="IPR003439">
    <property type="entry name" value="ABC_transporter-like_ATP-bd"/>
</dbReference>
<proteinExistence type="inferred from homology"/>
<evidence type="ECO:0000256" key="1">
    <source>
        <dbReference type="ARBA" id="ARBA00005417"/>
    </source>
</evidence>
<gene>
    <name evidence="6" type="ORF">ACFFRE_09255</name>
</gene>
<keyword evidence="3" id="KW-0547">Nucleotide-binding</keyword>
<dbReference type="Pfam" id="PF00005">
    <property type="entry name" value="ABC_tran"/>
    <property type="match status" value="1"/>
</dbReference>
<keyword evidence="4 6" id="KW-0067">ATP-binding</keyword>
<comment type="similarity">
    <text evidence="1">Belongs to the ABC transporter superfamily.</text>
</comment>
<dbReference type="PROSITE" id="PS50893">
    <property type="entry name" value="ABC_TRANSPORTER_2"/>
    <property type="match status" value="1"/>
</dbReference>
<evidence type="ECO:0000313" key="7">
    <source>
        <dbReference type="Proteomes" id="UP001589788"/>
    </source>
</evidence>
<reference evidence="6 7" key="1">
    <citation type="submission" date="2024-09" db="EMBL/GenBank/DDBJ databases">
        <authorList>
            <person name="Sun Q."/>
            <person name="Mori K."/>
        </authorList>
    </citation>
    <scope>NUCLEOTIDE SEQUENCE [LARGE SCALE GENOMIC DNA]</scope>
    <source>
        <strain evidence="6 7">JCM 15389</strain>
    </source>
</reference>
<evidence type="ECO:0000313" key="6">
    <source>
        <dbReference type="EMBL" id="MFC0082328.1"/>
    </source>
</evidence>
<comment type="caution">
    <text evidence="6">The sequence shown here is derived from an EMBL/GenBank/DDBJ whole genome shotgun (WGS) entry which is preliminary data.</text>
</comment>
<dbReference type="Proteomes" id="UP001589788">
    <property type="component" value="Unassembled WGS sequence"/>
</dbReference>
<dbReference type="PANTHER" id="PTHR43335">
    <property type="entry name" value="ABC TRANSPORTER, ATP-BINDING PROTEIN"/>
    <property type="match status" value="1"/>
</dbReference>
<evidence type="ECO:0000256" key="4">
    <source>
        <dbReference type="ARBA" id="ARBA00022840"/>
    </source>
</evidence>
<dbReference type="CDD" id="cd03268">
    <property type="entry name" value="ABC_BcrA_bacitracin_resist"/>
    <property type="match status" value="1"/>
</dbReference>
<protein>
    <submittedName>
        <fullName evidence="6">ABC transporter ATP-binding protein</fullName>
    </submittedName>
</protein>
<accession>A0ABV6C3U2</accession>
<dbReference type="SMART" id="SM00382">
    <property type="entry name" value="AAA"/>
    <property type="match status" value="1"/>
</dbReference>